<dbReference type="AlphaFoldDB" id="A0A0G1TGU8"/>
<keyword evidence="8" id="KW-0460">Magnesium</keyword>
<dbReference type="GO" id="GO:0016301">
    <property type="term" value="F:kinase activity"/>
    <property type="evidence" value="ECO:0007669"/>
    <property type="project" value="UniProtKB-KW"/>
</dbReference>
<feature type="domain" description="Ribose-phosphate pyrophosphokinase N-terminal" evidence="10">
    <location>
        <begin position="5"/>
        <end position="120"/>
    </location>
</feature>
<dbReference type="Pfam" id="PF13793">
    <property type="entry name" value="Pribosyltran_N"/>
    <property type="match status" value="1"/>
</dbReference>
<keyword evidence="5" id="KW-0547">Nucleotide-binding</keyword>
<evidence type="ECO:0000256" key="4">
    <source>
        <dbReference type="ARBA" id="ARBA00022727"/>
    </source>
</evidence>
<evidence type="ECO:0000256" key="6">
    <source>
        <dbReference type="ARBA" id="ARBA00022777"/>
    </source>
</evidence>
<keyword evidence="3" id="KW-0479">Metal-binding</keyword>
<evidence type="ECO:0000313" key="11">
    <source>
        <dbReference type="EMBL" id="KKU81009.1"/>
    </source>
</evidence>
<organism evidence="11 12">
    <name type="scientific">Candidatus Gottesmanbacteria bacterium GW2011_GWA1_47_8</name>
    <dbReference type="NCBI Taxonomy" id="1618438"/>
    <lineage>
        <taxon>Bacteria</taxon>
        <taxon>Candidatus Gottesmaniibacteriota</taxon>
    </lineage>
</organism>
<dbReference type="SUPFAM" id="SSF53271">
    <property type="entry name" value="PRTase-like"/>
    <property type="match status" value="2"/>
</dbReference>
<dbReference type="PANTHER" id="PTHR10210:SF32">
    <property type="entry name" value="RIBOSE-PHOSPHATE PYROPHOSPHOKINASE 2"/>
    <property type="match status" value="1"/>
</dbReference>
<proteinExistence type="predicted"/>
<dbReference type="NCBIfam" id="TIGR01251">
    <property type="entry name" value="ribP_PPkin"/>
    <property type="match status" value="1"/>
</dbReference>
<evidence type="ECO:0000256" key="7">
    <source>
        <dbReference type="ARBA" id="ARBA00022840"/>
    </source>
</evidence>
<name>A0A0G1TGU8_9BACT</name>
<dbReference type="SMART" id="SM01400">
    <property type="entry name" value="Pribosyltran_N"/>
    <property type="match status" value="1"/>
</dbReference>
<dbReference type="GO" id="GO:0000287">
    <property type="term" value="F:magnesium ion binding"/>
    <property type="evidence" value="ECO:0007669"/>
    <property type="project" value="InterPro"/>
</dbReference>
<evidence type="ECO:0000256" key="1">
    <source>
        <dbReference type="ARBA" id="ARBA00013247"/>
    </source>
</evidence>
<dbReference type="PANTHER" id="PTHR10210">
    <property type="entry name" value="RIBOSE-PHOSPHATE DIPHOSPHOKINASE FAMILY MEMBER"/>
    <property type="match status" value="1"/>
</dbReference>
<reference evidence="11 12" key="1">
    <citation type="journal article" date="2015" name="Nature">
        <title>rRNA introns, odd ribosomes, and small enigmatic genomes across a large radiation of phyla.</title>
        <authorList>
            <person name="Brown C.T."/>
            <person name="Hug L.A."/>
            <person name="Thomas B.C."/>
            <person name="Sharon I."/>
            <person name="Castelle C.J."/>
            <person name="Singh A."/>
            <person name="Wilkins M.J."/>
            <person name="Williams K.H."/>
            <person name="Banfield J.F."/>
        </authorList>
    </citation>
    <scope>NUCLEOTIDE SEQUENCE [LARGE SCALE GENOMIC DNA]</scope>
</reference>
<keyword evidence="4" id="KW-0545">Nucleotide biosynthesis</keyword>
<dbReference type="GO" id="GO:0002189">
    <property type="term" value="C:ribose phosphate diphosphokinase complex"/>
    <property type="evidence" value="ECO:0007669"/>
    <property type="project" value="TreeGrafter"/>
</dbReference>
<keyword evidence="2" id="KW-0808">Transferase</keyword>
<sequence>MIDLIVLSGTSNPDLSKQVARALKLPLGDIEITRFIDNECRVYIKENVEGKTVIVIQSLSAVADQYLVELCLIGHALKSLKAKKAIAVIPWLGYSKQDKEFRKGEAVSAQLVAKFIEAAGFDGVISVELHSENVLPYFHIPVIELRTESVLLTSLRSRLSLEHAVVVSPDKGGKSRSERFARSAKLPIAYLVKKRDLSTGVVTVVDIEGAADEKDVIIFDDIINTGATAIRTSQFLRVHGAKKIYFLATHAVLAGNASEQLAKSHIDQVIVTDTIAIAKKRQFPKLSIVSVAPLLSDAIKTL</sequence>
<dbReference type="EMBL" id="LCOQ01000004">
    <property type="protein sequence ID" value="KKU81009.1"/>
    <property type="molecule type" value="Genomic_DNA"/>
</dbReference>
<dbReference type="FunFam" id="3.40.50.2020:FF:000007">
    <property type="entry name" value="Ribose-phosphate pyrophosphokinase"/>
    <property type="match status" value="1"/>
</dbReference>
<dbReference type="InterPro" id="IPR029057">
    <property type="entry name" value="PRTase-like"/>
</dbReference>
<evidence type="ECO:0000256" key="5">
    <source>
        <dbReference type="ARBA" id="ARBA00022741"/>
    </source>
</evidence>
<protein>
    <recommendedName>
        <fullName evidence="1">ribose-phosphate diphosphokinase</fullName>
        <ecNumber evidence="1">2.7.6.1</ecNumber>
    </recommendedName>
</protein>
<evidence type="ECO:0000256" key="2">
    <source>
        <dbReference type="ARBA" id="ARBA00022679"/>
    </source>
</evidence>
<dbReference type="Gene3D" id="3.40.50.2020">
    <property type="match status" value="2"/>
</dbReference>
<gene>
    <name evidence="11" type="ORF">UY08_C0004G0017</name>
</gene>
<comment type="catalytic activity">
    <reaction evidence="9">
        <text>D-ribose 5-phosphate + ATP = 5-phospho-alpha-D-ribose 1-diphosphate + AMP + H(+)</text>
        <dbReference type="Rhea" id="RHEA:15609"/>
        <dbReference type="ChEBI" id="CHEBI:15378"/>
        <dbReference type="ChEBI" id="CHEBI:30616"/>
        <dbReference type="ChEBI" id="CHEBI:58017"/>
        <dbReference type="ChEBI" id="CHEBI:78346"/>
        <dbReference type="ChEBI" id="CHEBI:456215"/>
        <dbReference type="EC" id="2.7.6.1"/>
    </reaction>
</comment>
<keyword evidence="6 11" id="KW-0418">Kinase</keyword>
<evidence type="ECO:0000313" key="12">
    <source>
        <dbReference type="Proteomes" id="UP000034212"/>
    </source>
</evidence>
<keyword evidence="7" id="KW-0067">ATP-binding</keyword>
<dbReference type="EC" id="2.7.6.1" evidence="1"/>
<dbReference type="InterPro" id="IPR005946">
    <property type="entry name" value="Rib-P_diPkinase"/>
</dbReference>
<dbReference type="GO" id="GO:0005737">
    <property type="term" value="C:cytoplasm"/>
    <property type="evidence" value="ECO:0007669"/>
    <property type="project" value="TreeGrafter"/>
</dbReference>
<dbReference type="GO" id="GO:0005524">
    <property type="term" value="F:ATP binding"/>
    <property type="evidence" value="ECO:0007669"/>
    <property type="project" value="UniProtKB-KW"/>
</dbReference>
<dbReference type="InterPro" id="IPR000836">
    <property type="entry name" value="PRTase_dom"/>
</dbReference>
<evidence type="ECO:0000256" key="8">
    <source>
        <dbReference type="ARBA" id="ARBA00022842"/>
    </source>
</evidence>
<dbReference type="GO" id="GO:0006015">
    <property type="term" value="P:5-phosphoribose 1-diphosphate biosynthetic process"/>
    <property type="evidence" value="ECO:0007669"/>
    <property type="project" value="TreeGrafter"/>
</dbReference>
<dbReference type="GO" id="GO:0004749">
    <property type="term" value="F:ribose phosphate diphosphokinase activity"/>
    <property type="evidence" value="ECO:0007669"/>
    <property type="project" value="UniProtKB-EC"/>
</dbReference>
<evidence type="ECO:0000256" key="3">
    <source>
        <dbReference type="ARBA" id="ARBA00022723"/>
    </source>
</evidence>
<evidence type="ECO:0000259" key="10">
    <source>
        <dbReference type="Pfam" id="PF13793"/>
    </source>
</evidence>
<dbReference type="GO" id="GO:0006164">
    <property type="term" value="P:purine nucleotide biosynthetic process"/>
    <property type="evidence" value="ECO:0007669"/>
    <property type="project" value="TreeGrafter"/>
</dbReference>
<dbReference type="CDD" id="cd06223">
    <property type="entry name" value="PRTases_typeI"/>
    <property type="match status" value="1"/>
</dbReference>
<accession>A0A0G1TGU8</accession>
<evidence type="ECO:0000256" key="9">
    <source>
        <dbReference type="ARBA" id="ARBA00049535"/>
    </source>
</evidence>
<dbReference type="InterPro" id="IPR029099">
    <property type="entry name" value="Pribosyltran_N"/>
</dbReference>
<dbReference type="Pfam" id="PF14572">
    <property type="entry name" value="Pribosyl_synth"/>
    <property type="match status" value="1"/>
</dbReference>
<comment type="caution">
    <text evidence="11">The sequence shown here is derived from an EMBL/GenBank/DDBJ whole genome shotgun (WGS) entry which is preliminary data.</text>
</comment>
<dbReference type="Proteomes" id="UP000034212">
    <property type="component" value="Unassembled WGS sequence"/>
</dbReference>